<proteinExistence type="predicted"/>
<feature type="chain" id="PRO_5030743003" description="Htaa protein" evidence="1">
    <location>
        <begin position="30"/>
        <end position="280"/>
    </location>
</feature>
<evidence type="ECO:0000313" key="3">
    <source>
        <dbReference type="Proteomes" id="UP000565572"/>
    </source>
</evidence>
<name>A0A7W5JTY4_9ACTN</name>
<dbReference type="RefSeq" id="WP_183336753.1">
    <property type="nucleotide sequence ID" value="NZ_JACHZG010000001.1"/>
</dbReference>
<comment type="caution">
    <text evidence="2">The sequence shown here is derived from an EMBL/GenBank/DDBJ whole genome shotgun (WGS) entry which is preliminary data.</text>
</comment>
<evidence type="ECO:0000313" key="2">
    <source>
        <dbReference type="EMBL" id="MBB3325697.1"/>
    </source>
</evidence>
<keyword evidence="3" id="KW-1185">Reference proteome</keyword>
<feature type="signal peptide" evidence="1">
    <location>
        <begin position="1"/>
        <end position="29"/>
    </location>
</feature>
<organism evidence="2 3">
    <name type="scientific">Microlunatus antarcticus</name>
    <dbReference type="NCBI Taxonomy" id="53388"/>
    <lineage>
        <taxon>Bacteria</taxon>
        <taxon>Bacillati</taxon>
        <taxon>Actinomycetota</taxon>
        <taxon>Actinomycetes</taxon>
        <taxon>Propionibacteriales</taxon>
        <taxon>Propionibacteriaceae</taxon>
        <taxon>Microlunatus</taxon>
    </lineage>
</organism>
<gene>
    <name evidence="2" type="ORF">FHX39_000641</name>
</gene>
<accession>A0A7W5JTY4</accession>
<keyword evidence="1" id="KW-0732">Signal</keyword>
<evidence type="ECO:0000256" key="1">
    <source>
        <dbReference type="SAM" id="SignalP"/>
    </source>
</evidence>
<dbReference type="EMBL" id="JACHZG010000001">
    <property type="protein sequence ID" value="MBB3325697.1"/>
    <property type="molecule type" value="Genomic_DNA"/>
</dbReference>
<dbReference type="AlphaFoldDB" id="A0A7W5JTY4"/>
<evidence type="ECO:0008006" key="4">
    <source>
        <dbReference type="Google" id="ProtNLM"/>
    </source>
</evidence>
<dbReference type="Proteomes" id="UP000565572">
    <property type="component" value="Unassembled WGS sequence"/>
</dbReference>
<sequence length="280" mass="29016">MSLHLGRRAATALLGAVLTVGLVAGPAHAGPRSPDPELTQHTAAAGRATAPSSQRAAASIDSDVYAYASSPTFRIYFVLAGRLKLQLRSGSTTKYRGSFIDYTGNKSYEASADATDPAAPKIKLKSKNGTFELVSTSAFGTSFYSATGTKVPSKLKVEAGSVSFGATAHKTSSRSYGITLTERSGAINDPFEYVGTLTLVDDANGRISGGSVTVSNSKGKNVTHSLTSSGYSSSAYFYTVAKIDKTYFGLNATISGSFVTGYAFGASGSKTTQWLLSGTA</sequence>
<reference evidence="2 3" key="1">
    <citation type="submission" date="2020-08" db="EMBL/GenBank/DDBJ databases">
        <title>Sequencing the genomes of 1000 actinobacteria strains.</title>
        <authorList>
            <person name="Klenk H.-P."/>
        </authorList>
    </citation>
    <scope>NUCLEOTIDE SEQUENCE [LARGE SCALE GENOMIC DNA]</scope>
    <source>
        <strain evidence="2 3">DSM 11053</strain>
    </source>
</reference>
<protein>
    <recommendedName>
        <fullName evidence="4">Htaa protein</fullName>
    </recommendedName>
</protein>